<comment type="caution">
    <text evidence="15">The sequence shown here is derived from an EMBL/GenBank/DDBJ whole genome shotgun (WGS) entry which is preliminary data.</text>
</comment>
<protein>
    <recommendedName>
        <fullName evidence="14">C2H2-type domain-containing protein</fullName>
    </recommendedName>
</protein>
<dbReference type="InterPro" id="IPR051061">
    <property type="entry name" value="Zinc_finger_trans_reg"/>
</dbReference>
<dbReference type="FunFam" id="3.30.160.60:FF:000125">
    <property type="entry name" value="Putative zinc finger protein 143"/>
    <property type="match status" value="1"/>
</dbReference>
<dbReference type="AlphaFoldDB" id="A0A2T9YZZ4"/>
<dbReference type="GO" id="GO:0008270">
    <property type="term" value="F:zinc ion binding"/>
    <property type="evidence" value="ECO:0007669"/>
    <property type="project" value="UniProtKB-KW"/>
</dbReference>
<dbReference type="PROSITE" id="PS50157">
    <property type="entry name" value="ZINC_FINGER_C2H2_2"/>
    <property type="match status" value="8"/>
</dbReference>
<feature type="compositionally biased region" description="Polar residues" evidence="13">
    <location>
        <begin position="59"/>
        <end position="78"/>
    </location>
</feature>
<dbReference type="FunFam" id="3.30.160.60:FF:000226">
    <property type="entry name" value="Zinc finger protein 236 variant"/>
    <property type="match status" value="1"/>
</dbReference>
<feature type="domain" description="C2H2-type" evidence="14">
    <location>
        <begin position="367"/>
        <end position="394"/>
    </location>
</feature>
<feature type="domain" description="C2H2-type" evidence="14">
    <location>
        <begin position="247"/>
        <end position="276"/>
    </location>
</feature>
<reference evidence="15 16" key="1">
    <citation type="journal article" date="2018" name="MBio">
        <title>Comparative Genomics Reveals the Core Gene Toolbox for the Fungus-Insect Symbiosis.</title>
        <authorList>
            <person name="Wang Y."/>
            <person name="Stata M."/>
            <person name="Wang W."/>
            <person name="Stajich J.E."/>
            <person name="White M.M."/>
            <person name="Moncalvo J.M."/>
        </authorList>
    </citation>
    <scope>NUCLEOTIDE SEQUENCE [LARGE SCALE GENOMIC DNA]</scope>
    <source>
        <strain evidence="15 16">SWE-8-4</strain>
    </source>
</reference>
<dbReference type="EMBL" id="MBFR01000006">
    <property type="protein sequence ID" value="PVU97887.1"/>
    <property type="molecule type" value="Genomic_DNA"/>
</dbReference>
<dbReference type="GO" id="GO:0005634">
    <property type="term" value="C:nucleus"/>
    <property type="evidence" value="ECO:0007669"/>
    <property type="project" value="UniProtKB-SubCell"/>
</dbReference>
<evidence type="ECO:0000256" key="12">
    <source>
        <dbReference type="PROSITE-ProRule" id="PRU00042"/>
    </source>
</evidence>
<dbReference type="Proteomes" id="UP000245383">
    <property type="component" value="Unassembled WGS sequence"/>
</dbReference>
<dbReference type="SUPFAM" id="SSF57667">
    <property type="entry name" value="beta-beta-alpha zinc fingers"/>
    <property type="match status" value="6"/>
</dbReference>
<feature type="domain" description="C2H2-type" evidence="14">
    <location>
        <begin position="307"/>
        <end position="331"/>
    </location>
</feature>
<feature type="domain" description="C2H2-type" evidence="14">
    <location>
        <begin position="187"/>
        <end position="214"/>
    </location>
</feature>
<dbReference type="GO" id="GO:0000978">
    <property type="term" value="F:RNA polymerase II cis-regulatory region sequence-specific DNA binding"/>
    <property type="evidence" value="ECO:0007669"/>
    <property type="project" value="UniProtKB-ARBA"/>
</dbReference>
<keyword evidence="9" id="KW-0238">DNA-binding</keyword>
<evidence type="ECO:0000256" key="6">
    <source>
        <dbReference type="ARBA" id="ARBA00022771"/>
    </source>
</evidence>
<comment type="function">
    <text evidence="1">May be involved in transcriptional regulation.</text>
</comment>
<dbReference type="InterPro" id="IPR013087">
    <property type="entry name" value="Znf_C2H2_type"/>
</dbReference>
<evidence type="ECO:0000256" key="1">
    <source>
        <dbReference type="ARBA" id="ARBA00003767"/>
    </source>
</evidence>
<feature type="domain" description="C2H2-type" evidence="14">
    <location>
        <begin position="396"/>
        <end position="426"/>
    </location>
</feature>
<keyword evidence="4" id="KW-0479">Metal-binding</keyword>
<evidence type="ECO:0000256" key="2">
    <source>
        <dbReference type="ARBA" id="ARBA00004123"/>
    </source>
</evidence>
<keyword evidence="7" id="KW-0862">Zinc</keyword>
<feature type="domain" description="C2H2-type" evidence="14">
    <location>
        <begin position="215"/>
        <end position="244"/>
    </location>
</feature>
<dbReference type="InterPro" id="IPR036236">
    <property type="entry name" value="Znf_C2H2_sf"/>
</dbReference>
<evidence type="ECO:0000256" key="7">
    <source>
        <dbReference type="ARBA" id="ARBA00022833"/>
    </source>
</evidence>
<dbReference type="STRING" id="133385.A0A2T9YZZ4"/>
<comment type="similarity">
    <text evidence="3">Belongs to the krueppel C2H2-type zinc-finger protein family.</text>
</comment>
<dbReference type="FunFam" id="3.30.160.60:FF:000446">
    <property type="entry name" value="Zinc finger protein"/>
    <property type="match status" value="1"/>
</dbReference>
<evidence type="ECO:0000256" key="11">
    <source>
        <dbReference type="ARBA" id="ARBA00023242"/>
    </source>
</evidence>
<dbReference type="PROSITE" id="PS00028">
    <property type="entry name" value="ZINC_FINGER_C2H2_1"/>
    <property type="match status" value="9"/>
</dbReference>
<keyword evidence="11" id="KW-0539">Nucleus</keyword>
<evidence type="ECO:0000256" key="3">
    <source>
        <dbReference type="ARBA" id="ARBA00006991"/>
    </source>
</evidence>
<keyword evidence="10" id="KW-0804">Transcription</keyword>
<keyword evidence="8" id="KW-0805">Transcription regulation</keyword>
<dbReference type="FunFam" id="3.30.160.60:FF:000072">
    <property type="entry name" value="zinc finger protein 143 isoform X1"/>
    <property type="match status" value="1"/>
</dbReference>
<keyword evidence="6 12" id="KW-0863">Zinc-finger</keyword>
<accession>A0A2T9YZZ4</accession>
<evidence type="ECO:0000256" key="5">
    <source>
        <dbReference type="ARBA" id="ARBA00022737"/>
    </source>
</evidence>
<dbReference type="SMART" id="SM00355">
    <property type="entry name" value="ZnF_C2H2"/>
    <property type="match status" value="10"/>
</dbReference>
<evidence type="ECO:0000259" key="14">
    <source>
        <dbReference type="PROSITE" id="PS50157"/>
    </source>
</evidence>
<keyword evidence="16" id="KW-1185">Reference proteome</keyword>
<dbReference type="OrthoDB" id="427030at2759"/>
<feature type="domain" description="C2H2-type" evidence="14">
    <location>
        <begin position="427"/>
        <end position="456"/>
    </location>
</feature>
<keyword evidence="5" id="KW-0677">Repeat</keyword>
<proteinExistence type="inferred from homology"/>
<gene>
    <name evidence="15" type="ORF">BB561_000279</name>
</gene>
<dbReference type="PANTHER" id="PTHR46179">
    <property type="entry name" value="ZINC FINGER PROTEIN"/>
    <property type="match status" value="1"/>
</dbReference>
<evidence type="ECO:0000313" key="15">
    <source>
        <dbReference type="EMBL" id="PVU97887.1"/>
    </source>
</evidence>
<dbReference type="FunFam" id="3.30.160.60:FF:001102">
    <property type="entry name" value="Transcription factor IIIA"/>
    <property type="match status" value="1"/>
</dbReference>
<feature type="region of interest" description="Disordered" evidence="13">
    <location>
        <begin position="59"/>
        <end position="79"/>
    </location>
</feature>
<dbReference type="Pfam" id="PF00096">
    <property type="entry name" value="zf-C2H2"/>
    <property type="match status" value="6"/>
</dbReference>
<dbReference type="PANTHER" id="PTHR46179:SF20">
    <property type="entry name" value="TRANSCRIPTION FACTOR 3A PROTEIN-RELATED"/>
    <property type="match status" value="1"/>
</dbReference>
<evidence type="ECO:0000256" key="8">
    <source>
        <dbReference type="ARBA" id="ARBA00023015"/>
    </source>
</evidence>
<feature type="domain" description="C2H2-type" evidence="14">
    <location>
        <begin position="277"/>
        <end position="306"/>
    </location>
</feature>
<evidence type="ECO:0000256" key="4">
    <source>
        <dbReference type="ARBA" id="ARBA00022723"/>
    </source>
</evidence>
<sequence>MSTQCYVYINNSCKQPAITTIESSCNQIPLPSDPNSAPENFARQPLKKRKLLQLELSFDSVSTPSDSPNNKPPVQTESALDPQEIGFLQTDLKNNTTLPSCSSPTFFKNSTILSNVNSQNSLLPENISGSVYAASALPESAQSSSYIDKNTFTSNSLPEPISSATLSNHSQLHLDNAATLTSTKNIYTCKYCNKSYAKPSKLEEHIRTHTGERPYKCMFPGCDKAYMRLSHLTVHTRSHDDKSERKYKCSIEGCNASFNTNQHLKRHISSHNNEKPYKCTFEGCNQSFSKHNLLHAHLCKHNGTNPYKCTFENCGKSFTTPSKLKAHEQTHNLTPKYMCGYSNCFSKFTKLVDLKAHIKESHKLLDLECPVCNKKFSRNDVLKDHMQTHQQDRQIFSCSYPGCNRFYYKESSVNTHIRSFHQNIKPFVCNEPNCDMAFSRKHLLVRHKKIHVECNEYPVKKRVLLKTVEKSFFFADSNDSVDRLGDTNMLDQASGKNHANMENTLGDRISIKKPVFKDIPTDANSTRPVNKERVDQMKRQFNMILGRNYQNPAFSNRPHRCPVAGCIFQFKRQYDLSRHIKKDHKNFKFGIV</sequence>
<organism evidence="15 16">
    <name type="scientific">Smittium simulii</name>
    <dbReference type="NCBI Taxonomy" id="133385"/>
    <lineage>
        <taxon>Eukaryota</taxon>
        <taxon>Fungi</taxon>
        <taxon>Fungi incertae sedis</taxon>
        <taxon>Zoopagomycota</taxon>
        <taxon>Kickxellomycotina</taxon>
        <taxon>Harpellomycetes</taxon>
        <taxon>Harpellales</taxon>
        <taxon>Legeriomycetaceae</taxon>
        <taxon>Smittium</taxon>
    </lineage>
</organism>
<evidence type="ECO:0000313" key="16">
    <source>
        <dbReference type="Proteomes" id="UP000245383"/>
    </source>
</evidence>
<dbReference type="GO" id="GO:0000981">
    <property type="term" value="F:DNA-binding transcription factor activity, RNA polymerase II-specific"/>
    <property type="evidence" value="ECO:0007669"/>
    <property type="project" value="UniProtKB-ARBA"/>
</dbReference>
<evidence type="ECO:0000256" key="9">
    <source>
        <dbReference type="ARBA" id="ARBA00023125"/>
    </source>
</evidence>
<evidence type="ECO:0000256" key="13">
    <source>
        <dbReference type="SAM" id="MobiDB-lite"/>
    </source>
</evidence>
<dbReference type="Gene3D" id="3.30.160.60">
    <property type="entry name" value="Classic Zinc Finger"/>
    <property type="match status" value="7"/>
</dbReference>
<comment type="subcellular location">
    <subcellularLocation>
        <location evidence="2">Nucleus</location>
    </subcellularLocation>
</comment>
<evidence type="ECO:0000256" key="10">
    <source>
        <dbReference type="ARBA" id="ARBA00023163"/>
    </source>
</evidence>
<name>A0A2T9YZZ4_9FUNG</name>